<evidence type="ECO:0000256" key="14">
    <source>
        <dbReference type="ARBA" id="ARBA00042865"/>
    </source>
</evidence>
<dbReference type="RefSeq" id="WP_046503162.1">
    <property type="nucleotide sequence ID" value="NZ_LN831776.1"/>
</dbReference>
<dbReference type="InterPro" id="IPR043538">
    <property type="entry name" value="XYLT"/>
</dbReference>
<dbReference type="PATRIC" id="fig|1073571.4.peg.3169"/>
<evidence type="ECO:0000256" key="2">
    <source>
        <dbReference type="ARBA" id="ARBA00004648"/>
    </source>
</evidence>
<evidence type="ECO:0000256" key="7">
    <source>
        <dbReference type="ARBA" id="ARBA00022824"/>
    </source>
</evidence>
<keyword evidence="11" id="KW-0472">Membrane</keyword>
<keyword evidence="9" id="KW-1133">Transmembrane helix</keyword>
<evidence type="ECO:0000313" key="16">
    <source>
        <dbReference type="Proteomes" id="UP000033163"/>
    </source>
</evidence>
<keyword evidence="12" id="KW-1015">Disulfide bond</keyword>
<gene>
    <name evidence="15" type="ORF">PRIO_2973</name>
</gene>
<comment type="subcellular location">
    <subcellularLocation>
        <location evidence="2">Endoplasmic reticulum membrane</location>
        <topology evidence="2">Single-pass type II membrane protein</topology>
    </subcellularLocation>
    <subcellularLocation>
        <location evidence="1">Golgi apparatus membrane</location>
        <topology evidence="1">Single-pass type II membrane protein</topology>
    </subcellularLocation>
</comment>
<keyword evidence="6" id="KW-0479">Metal-binding</keyword>
<dbReference type="HOGENOM" id="CLU_032341_0_0_9"/>
<evidence type="ECO:0000256" key="4">
    <source>
        <dbReference type="ARBA" id="ARBA00022679"/>
    </source>
</evidence>
<evidence type="ECO:0000256" key="5">
    <source>
        <dbReference type="ARBA" id="ARBA00022692"/>
    </source>
</evidence>
<evidence type="ECO:0000256" key="12">
    <source>
        <dbReference type="ARBA" id="ARBA00023157"/>
    </source>
</evidence>
<sequence>MKIAYFIMVHQKEEVFIRMLNAIYDPNNLYLIHIDSKANEILEMVNELSENNTNIRLLPSRFITYAGWSMVQAELEAIRFLLNWDDEWTHFINLSGQDMPLVTRQQLNDFLTSNINSNYILYKKTPETEKNIQYNGYYIEDFGHLKRLGDREPFEHFFDSSIVPYIGSQWKIITRAVAEFSVTSKLSYEMQEYFKYVLVPDEHFFPTLIMNSEFKETVICNNLRFMILEDRPNGFNGPKTITMRNVIELFNSDALFARKFDDAVDKDIIQFIENSLGI</sequence>
<keyword evidence="13" id="KW-0325">Glycoprotein</keyword>
<organism evidence="15 16">
    <name type="scientific">Paenibacillus riograndensis SBR5</name>
    <dbReference type="NCBI Taxonomy" id="1073571"/>
    <lineage>
        <taxon>Bacteria</taxon>
        <taxon>Bacillati</taxon>
        <taxon>Bacillota</taxon>
        <taxon>Bacilli</taxon>
        <taxon>Bacillales</taxon>
        <taxon>Paenibacillaceae</taxon>
        <taxon>Paenibacillus</taxon>
        <taxon>Paenibacillus sonchi group</taxon>
    </lineage>
</organism>
<evidence type="ECO:0000256" key="13">
    <source>
        <dbReference type="ARBA" id="ARBA00023180"/>
    </source>
</evidence>
<dbReference type="InterPro" id="IPR003406">
    <property type="entry name" value="Glyco_trans_14"/>
</dbReference>
<dbReference type="GO" id="GO:0050650">
    <property type="term" value="P:chondroitin sulfate proteoglycan biosynthetic process"/>
    <property type="evidence" value="ECO:0007669"/>
    <property type="project" value="TreeGrafter"/>
</dbReference>
<evidence type="ECO:0000313" key="15">
    <source>
        <dbReference type="EMBL" id="CQR55376.1"/>
    </source>
</evidence>
<dbReference type="GO" id="GO:0016020">
    <property type="term" value="C:membrane"/>
    <property type="evidence" value="ECO:0007669"/>
    <property type="project" value="InterPro"/>
</dbReference>
<proteinExistence type="predicted"/>
<name>A0A0E4CWK1_9BACL</name>
<dbReference type="PANTHER" id="PTHR46025">
    <property type="entry name" value="XYLOSYLTRANSFERASE OXT"/>
    <property type="match status" value="1"/>
</dbReference>
<evidence type="ECO:0000256" key="9">
    <source>
        <dbReference type="ARBA" id="ARBA00022989"/>
    </source>
</evidence>
<keyword evidence="5" id="KW-0812">Transmembrane</keyword>
<dbReference type="Pfam" id="PF02485">
    <property type="entry name" value="Branch"/>
    <property type="match status" value="1"/>
</dbReference>
<dbReference type="KEGG" id="pri:PRIO_2973"/>
<protein>
    <recommendedName>
        <fullName evidence="14">Peptide O-xylosyltransferase</fullName>
    </recommendedName>
</protein>
<evidence type="ECO:0000256" key="11">
    <source>
        <dbReference type="ARBA" id="ARBA00023136"/>
    </source>
</evidence>
<dbReference type="GO" id="GO:0030158">
    <property type="term" value="F:protein xylosyltransferase activity"/>
    <property type="evidence" value="ECO:0007669"/>
    <property type="project" value="InterPro"/>
</dbReference>
<reference evidence="16" key="1">
    <citation type="submission" date="2015-03" db="EMBL/GenBank/DDBJ databases">
        <authorList>
            <person name="Wibberg D."/>
        </authorList>
    </citation>
    <scope>NUCLEOTIDE SEQUENCE [LARGE SCALE GENOMIC DNA]</scope>
</reference>
<keyword evidence="3" id="KW-0328">Glycosyltransferase</keyword>
<dbReference type="GO" id="GO:0046872">
    <property type="term" value="F:metal ion binding"/>
    <property type="evidence" value="ECO:0007669"/>
    <property type="project" value="UniProtKB-KW"/>
</dbReference>
<dbReference type="GO" id="GO:0015012">
    <property type="term" value="P:heparan sulfate proteoglycan biosynthetic process"/>
    <property type="evidence" value="ECO:0007669"/>
    <property type="project" value="TreeGrafter"/>
</dbReference>
<dbReference type="PANTHER" id="PTHR46025:SF3">
    <property type="entry name" value="XYLOSYLTRANSFERASE OXT"/>
    <property type="match status" value="1"/>
</dbReference>
<dbReference type="EMBL" id="LN831776">
    <property type="protein sequence ID" value="CQR55376.1"/>
    <property type="molecule type" value="Genomic_DNA"/>
</dbReference>
<accession>A0A0E4CWK1</accession>
<keyword evidence="10" id="KW-0333">Golgi apparatus</keyword>
<keyword evidence="7" id="KW-0256">Endoplasmic reticulum</keyword>
<dbReference type="Proteomes" id="UP000033163">
    <property type="component" value="Chromosome I"/>
</dbReference>
<evidence type="ECO:0000256" key="6">
    <source>
        <dbReference type="ARBA" id="ARBA00022723"/>
    </source>
</evidence>
<evidence type="ECO:0000256" key="3">
    <source>
        <dbReference type="ARBA" id="ARBA00022676"/>
    </source>
</evidence>
<dbReference type="AlphaFoldDB" id="A0A0E4CWK1"/>
<evidence type="ECO:0000256" key="8">
    <source>
        <dbReference type="ARBA" id="ARBA00022968"/>
    </source>
</evidence>
<evidence type="ECO:0000256" key="10">
    <source>
        <dbReference type="ARBA" id="ARBA00023034"/>
    </source>
</evidence>
<evidence type="ECO:0000256" key="1">
    <source>
        <dbReference type="ARBA" id="ARBA00004323"/>
    </source>
</evidence>
<keyword evidence="4" id="KW-0808">Transferase</keyword>
<keyword evidence="8" id="KW-0735">Signal-anchor</keyword>